<protein>
    <recommendedName>
        <fullName evidence="3">CBS domain-containing protein</fullName>
    </recommendedName>
</protein>
<name>A0A0C2SDZ8_9BACL</name>
<dbReference type="STRING" id="889306.KP78_05490"/>
<dbReference type="PATRIC" id="fig|889306.3.peg.548"/>
<feature type="domain" description="CBS" evidence="3">
    <location>
        <begin position="7"/>
        <end position="62"/>
    </location>
</feature>
<dbReference type="Proteomes" id="UP000031938">
    <property type="component" value="Unassembled WGS sequence"/>
</dbReference>
<evidence type="ECO:0000256" key="1">
    <source>
        <dbReference type="ARBA" id="ARBA00023122"/>
    </source>
</evidence>
<gene>
    <name evidence="4" type="ORF">KP78_05490</name>
</gene>
<dbReference type="PANTHER" id="PTHR43080">
    <property type="entry name" value="CBS DOMAIN-CONTAINING PROTEIN CBSX3, MITOCHONDRIAL"/>
    <property type="match status" value="1"/>
</dbReference>
<keyword evidence="1 2" id="KW-0129">CBS domain</keyword>
<dbReference type="AlphaFoldDB" id="A0A0C2SDZ8"/>
<dbReference type="InterPro" id="IPR000644">
    <property type="entry name" value="CBS_dom"/>
</dbReference>
<comment type="caution">
    <text evidence="4">The sequence shown here is derived from an EMBL/GenBank/DDBJ whole genome shotgun (WGS) entry which is preliminary data.</text>
</comment>
<sequence length="134" mass="14553">MKVNDFMTDSVEFCEKTDSIEHAASLMKERDIGVLPVLEQGRVIGMVTDRDLVIRGVAERKNGTVDQVMTHNVISVTADTSAEEAVSLMAKEQVRRLPVIENGRVVGMISLGDLSVQPQSNDQAGDALSDISQP</sequence>
<dbReference type="InterPro" id="IPR046342">
    <property type="entry name" value="CBS_dom_sf"/>
</dbReference>
<dbReference type="OrthoDB" id="9802114at2"/>
<organism evidence="4 5">
    <name type="scientific">Jeotgalibacillus soli</name>
    <dbReference type="NCBI Taxonomy" id="889306"/>
    <lineage>
        <taxon>Bacteria</taxon>
        <taxon>Bacillati</taxon>
        <taxon>Bacillota</taxon>
        <taxon>Bacilli</taxon>
        <taxon>Bacillales</taxon>
        <taxon>Caryophanaceae</taxon>
        <taxon>Jeotgalibacillus</taxon>
    </lineage>
</organism>
<dbReference type="PROSITE" id="PS51371">
    <property type="entry name" value="CBS"/>
    <property type="match status" value="2"/>
</dbReference>
<proteinExistence type="predicted"/>
<evidence type="ECO:0000256" key="2">
    <source>
        <dbReference type="PROSITE-ProRule" id="PRU00703"/>
    </source>
</evidence>
<dbReference type="CDD" id="cd04622">
    <property type="entry name" value="CBS_pair_HRP1_like"/>
    <property type="match status" value="1"/>
</dbReference>
<keyword evidence="5" id="KW-1185">Reference proteome</keyword>
<evidence type="ECO:0000259" key="3">
    <source>
        <dbReference type="PROSITE" id="PS51371"/>
    </source>
</evidence>
<evidence type="ECO:0000313" key="5">
    <source>
        <dbReference type="Proteomes" id="UP000031938"/>
    </source>
</evidence>
<reference evidence="4 5" key="1">
    <citation type="submission" date="2015-01" db="EMBL/GenBank/DDBJ databases">
        <title>Genome sequencing of Jeotgalibacillus soli.</title>
        <authorList>
            <person name="Goh K.M."/>
            <person name="Chan K.-G."/>
            <person name="Yaakop A.S."/>
            <person name="Ee R."/>
            <person name="Gan H.M."/>
            <person name="Chan C.S."/>
        </authorList>
    </citation>
    <scope>NUCLEOTIDE SEQUENCE [LARGE SCALE GENOMIC DNA]</scope>
    <source>
        <strain evidence="4 5">P9</strain>
    </source>
</reference>
<dbReference type="Pfam" id="PF00571">
    <property type="entry name" value="CBS"/>
    <property type="match status" value="2"/>
</dbReference>
<feature type="domain" description="CBS" evidence="3">
    <location>
        <begin position="69"/>
        <end position="124"/>
    </location>
</feature>
<accession>A0A0C2SDZ8</accession>
<dbReference type="PANTHER" id="PTHR43080:SF2">
    <property type="entry name" value="CBS DOMAIN-CONTAINING PROTEIN"/>
    <property type="match status" value="1"/>
</dbReference>
<dbReference type="SMART" id="SM00116">
    <property type="entry name" value="CBS"/>
    <property type="match status" value="2"/>
</dbReference>
<dbReference type="InterPro" id="IPR051257">
    <property type="entry name" value="Diverse_CBS-Domain"/>
</dbReference>
<dbReference type="Gene3D" id="3.10.580.10">
    <property type="entry name" value="CBS-domain"/>
    <property type="match status" value="1"/>
</dbReference>
<dbReference type="RefSeq" id="WP_041085990.1">
    <property type="nucleotide sequence ID" value="NZ_JXRP01000006.1"/>
</dbReference>
<dbReference type="EMBL" id="JXRP01000006">
    <property type="protein sequence ID" value="KIL52179.1"/>
    <property type="molecule type" value="Genomic_DNA"/>
</dbReference>
<dbReference type="SUPFAM" id="SSF54631">
    <property type="entry name" value="CBS-domain pair"/>
    <property type="match status" value="1"/>
</dbReference>
<evidence type="ECO:0000313" key="4">
    <source>
        <dbReference type="EMBL" id="KIL52179.1"/>
    </source>
</evidence>